<organism evidence="2 3">
    <name type="scientific">Mesorhizobium neociceri</name>
    <dbReference type="NCBI Taxonomy" id="1307853"/>
    <lineage>
        <taxon>Bacteria</taxon>
        <taxon>Pseudomonadati</taxon>
        <taxon>Pseudomonadota</taxon>
        <taxon>Alphaproteobacteria</taxon>
        <taxon>Hyphomicrobiales</taxon>
        <taxon>Phyllobacteriaceae</taxon>
        <taxon>Mesorhizobium</taxon>
    </lineage>
</organism>
<keyword evidence="1" id="KW-0472">Membrane</keyword>
<keyword evidence="3" id="KW-1185">Reference proteome</keyword>
<dbReference type="RefSeq" id="WP_181060574.1">
    <property type="nucleotide sequence ID" value="NZ_JACDTY010000015.1"/>
</dbReference>
<gene>
    <name evidence="2" type="ORF">H0241_25345</name>
</gene>
<keyword evidence="1" id="KW-0812">Transmembrane</keyword>
<dbReference type="EMBL" id="JACDTY010000015">
    <property type="protein sequence ID" value="MBA1143553.1"/>
    <property type="molecule type" value="Genomic_DNA"/>
</dbReference>
<evidence type="ECO:0000313" key="3">
    <source>
        <dbReference type="Proteomes" id="UP000558284"/>
    </source>
</evidence>
<reference evidence="2 3" key="1">
    <citation type="submission" date="2020-07" db="EMBL/GenBank/DDBJ databases">
        <title>Definition of the novel symbiovar canariense within Mesorhizobium novociceri, a new species of genus Mesorhizobium nodulating Cicer canariense in the Caldera de Taburiente National Park (La Palma, Canary Islands).</title>
        <authorList>
            <person name="Leon-Barrios M."/>
            <person name="Perez-Yepez J."/>
            <person name="Flores-Felix J.D."/>
            <person name="Ramirez-Baena M.H."/>
            <person name="Pulido-Suarez L."/>
            <person name="Igual J.M."/>
            <person name="Velazquez E."/>
            <person name="Peix A."/>
        </authorList>
    </citation>
    <scope>NUCLEOTIDE SEQUENCE [LARGE SCALE GENOMIC DNA]</scope>
    <source>
        <strain evidence="2 3">CCANP35</strain>
    </source>
</reference>
<proteinExistence type="predicted"/>
<comment type="caution">
    <text evidence="2">The sequence shown here is derived from an EMBL/GenBank/DDBJ whole genome shotgun (WGS) entry which is preliminary data.</text>
</comment>
<accession>A0A838BBA8</accession>
<evidence type="ECO:0000256" key="1">
    <source>
        <dbReference type="SAM" id="Phobius"/>
    </source>
</evidence>
<dbReference type="Proteomes" id="UP000558284">
    <property type="component" value="Unassembled WGS sequence"/>
</dbReference>
<protein>
    <submittedName>
        <fullName evidence="2">Uncharacterized protein</fullName>
    </submittedName>
</protein>
<feature type="transmembrane region" description="Helical" evidence="1">
    <location>
        <begin position="21"/>
        <end position="38"/>
    </location>
</feature>
<dbReference type="AlphaFoldDB" id="A0A838BBA8"/>
<name>A0A838BBA8_9HYPH</name>
<sequence>MTIVRLILKELVGMFIDDGSLATLALLLIVAITAAVKLLALPPLAGGVLLLLGCLAILLYSVRRAARRSVSRG</sequence>
<evidence type="ECO:0000313" key="2">
    <source>
        <dbReference type="EMBL" id="MBA1143553.1"/>
    </source>
</evidence>
<keyword evidence="1" id="KW-1133">Transmembrane helix</keyword>
<feature type="transmembrane region" description="Helical" evidence="1">
    <location>
        <begin position="44"/>
        <end position="62"/>
    </location>
</feature>